<dbReference type="InterPro" id="IPR051265">
    <property type="entry name" value="HIBADH-related_NP60_sf"/>
</dbReference>
<dbReference type="Pfam" id="PF14833">
    <property type="entry name" value="NAD_binding_11"/>
    <property type="match status" value="1"/>
</dbReference>
<organism evidence="9 10">
    <name type="scientific">Anopheles albimanus</name>
    <name type="common">New world malaria mosquito</name>
    <dbReference type="NCBI Taxonomy" id="7167"/>
    <lineage>
        <taxon>Eukaryota</taxon>
        <taxon>Metazoa</taxon>
        <taxon>Ecdysozoa</taxon>
        <taxon>Arthropoda</taxon>
        <taxon>Hexapoda</taxon>
        <taxon>Insecta</taxon>
        <taxon>Pterygota</taxon>
        <taxon>Neoptera</taxon>
        <taxon>Endopterygota</taxon>
        <taxon>Diptera</taxon>
        <taxon>Nematocera</taxon>
        <taxon>Culicoidea</taxon>
        <taxon>Culicidae</taxon>
        <taxon>Anophelinae</taxon>
        <taxon>Anopheles</taxon>
    </lineage>
</organism>
<dbReference type="SUPFAM" id="SSF48179">
    <property type="entry name" value="6-phosphogluconate dehydrogenase C-terminal domain-like"/>
    <property type="match status" value="1"/>
</dbReference>
<evidence type="ECO:0000313" key="9">
    <source>
        <dbReference type="EnsemblMetazoa" id="AALB001315-PA"/>
    </source>
</evidence>
<dbReference type="GO" id="GO:0031491">
    <property type="term" value="F:nucleosome binding"/>
    <property type="evidence" value="ECO:0007669"/>
    <property type="project" value="TreeGrafter"/>
</dbReference>
<dbReference type="Pfam" id="PF03446">
    <property type="entry name" value="NAD_binding_2"/>
    <property type="match status" value="1"/>
</dbReference>
<dbReference type="STRING" id="7167.A0A182F4C5"/>
<evidence type="ECO:0000256" key="5">
    <source>
        <dbReference type="ARBA" id="ARBA00034140"/>
    </source>
</evidence>
<evidence type="ECO:0000256" key="7">
    <source>
        <dbReference type="ARBA" id="ARBA00082969"/>
    </source>
</evidence>
<name>A0A182F4C5_ANOAL</name>
<dbReference type="VEuPathDB" id="VectorBase:AALB001315"/>
<dbReference type="PROSITE" id="PS50812">
    <property type="entry name" value="PWWP"/>
    <property type="match status" value="1"/>
</dbReference>
<dbReference type="GO" id="GO:0050661">
    <property type="term" value="F:NADP binding"/>
    <property type="evidence" value="ECO:0007669"/>
    <property type="project" value="InterPro"/>
</dbReference>
<dbReference type="PANTHER" id="PTHR43580">
    <property type="entry name" value="OXIDOREDUCTASE GLYR1-RELATED"/>
    <property type="match status" value="1"/>
</dbReference>
<comment type="subcellular location">
    <subcellularLocation>
        <location evidence="1">Chromosome</location>
    </subcellularLocation>
</comment>
<dbReference type="PANTHER" id="PTHR43580:SF2">
    <property type="entry name" value="CYTOKINE-LIKE NUCLEAR FACTOR N-PAC"/>
    <property type="match status" value="1"/>
</dbReference>
<comment type="similarity">
    <text evidence="2">Belongs to the HIBADH-related family. NP60 subfamily.</text>
</comment>
<reference evidence="9 10" key="1">
    <citation type="journal article" date="2017" name="G3 (Bethesda)">
        <title>The Physical Genome Mapping of Anopheles albimanus Corrected Scaffold Misassemblies and Identified Interarm Rearrangements in Genus Anopheles.</title>
        <authorList>
            <person name="Artemov G.N."/>
            <person name="Peery A.N."/>
            <person name="Jiang X."/>
            <person name="Tu Z."/>
            <person name="Stegniy V.N."/>
            <person name="Sharakhova M.V."/>
            <person name="Sharakhov I.V."/>
        </authorList>
    </citation>
    <scope>NUCLEOTIDE SEQUENCE [LARGE SCALE GENOMIC DNA]</scope>
    <source>
        <strain evidence="9 10">ALBI9_A</strain>
    </source>
</reference>
<feature type="region of interest" description="Disordered" evidence="8">
    <location>
        <begin position="189"/>
        <end position="223"/>
    </location>
</feature>
<dbReference type="Gene3D" id="3.40.50.720">
    <property type="entry name" value="NAD(P)-binding Rossmann-like Domain"/>
    <property type="match status" value="1"/>
</dbReference>
<reference evidence="9" key="2">
    <citation type="submission" date="2022-08" db="UniProtKB">
        <authorList>
            <consortium name="EnsemblMetazoa"/>
        </authorList>
    </citation>
    <scope>IDENTIFICATION</scope>
    <source>
        <strain evidence="9">STECLA/ALBI9_A</strain>
    </source>
</reference>
<evidence type="ECO:0000256" key="2">
    <source>
        <dbReference type="ARBA" id="ARBA00007598"/>
    </source>
</evidence>
<dbReference type="Pfam" id="PF00855">
    <property type="entry name" value="PWWP"/>
    <property type="match status" value="1"/>
</dbReference>
<dbReference type="Gene3D" id="2.30.30.140">
    <property type="match status" value="1"/>
</dbReference>
<dbReference type="InterPro" id="IPR006115">
    <property type="entry name" value="6PGDH_NADP-bd"/>
</dbReference>
<accession>A0A182F4C5</accession>
<dbReference type="FunFam" id="3.40.50.720:FF:000058">
    <property type="entry name" value="Putative oxidoreductase GLYR1 homolog"/>
    <property type="match status" value="1"/>
</dbReference>
<evidence type="ECO:0000256" key="4">
    <source>
        <dbReference type="ARBA" id="ARBA00030287"/>
    </source>
</evidence>
<keyword evidence="3" id="KW-0158">Chromosome</keyword>
<evidence type="ECO:0000256" key="3">
    <source>
        <dbReference type="ARBA" id="ARBA00022454"/>
    </source>
</evidence>
<feature type="compositionally biased region" description="Polar residues" evidence="8">
    <location>
        <begin position="130"/>
        <end position="150"/>
    </location>
</feature>
<dbReference type="CDD" id="cd05836">
    <property type="entry name" value="PWWP_GLYR1"/>
    <property type="match status" value="1"/>
</dbReference>
<dbReference type="Gene3D" id="1.10.1040.10">
    <property type="entry name" value="N-(1-d-carboxylethyl)-l-norvaline Dehydrogenase, domain 2"/>
    <property type="match status" value="1"/>
</dbReference>
<proteinExistence type="inferred from homology"/>
<feature type="compositionally biased region" description="Basic and acidic residues" evidence="8">
    <location>
        <begin position="110"/>
        <end position="125"/>
    </location>
</feature>
<dbReference type="InterPro" id="IPR013328">
    <property type="entry name" value="6PGD_dom2"/>
</dbReference>
<evidence type="ECO:0000256" key="8">
    <source>
        <dbReference type="SAM" id="MobiDB-lite"/>
    </source>
</evidence>
<dbReference type="VEuPathDB" id="VectorBase:AALB20_027670"/>
<protein>
    <recommendedName>
        <fullName evidence="5">Cytokine-like nuclear factor N-PAC</fullName>
    </recommendedName>
    <alternativeName>
        <fullName evidence="4">Glyoxylate reductase 1 homolog</fullName>
    </alternativeName>
    <alternativeName>
        <fullName evidence="7">Nuclear protein NP60 homolog</fullName>
    </alternativeName>
    <alternativeName>
        <fullName evidence="6">Putative oxidoreductase GLYR1 homolog</fullName>
    </alternativeName>
</protein>
<dbReference type="AlphaFoldDB" id="A0A182F4C5"/>
<evidence type="ECO:0000256" key="1">
    <source>
        <dbReference type="ARBA" id="ARBA00004286"/>
    </source>
</evidence>
<dbReference type="InterPro" id="IPR008927">
    <property type="entry name" value="6-PGluconate_DH-like_C_sf"/>
</dbReference>
<evidence type="ECO:0000313" key="10">
    <source>
        <dbReference type="Proteomes" id="UP000069272"/>
    </source>
</evidence>
<sequence length="575" mass="62212">MSDTKGYAVNDLVWAKMKGFSPWPGRIAVPPAELRRIPYKKNNPVQCIFFFGSNNYAWIEESQIKPYLEFKEKLVGSCKAALFKDAVRQIEDFMVNPDKYQALFTGENEAANRPDPDAEFNKLREGGSASGTEDSGEAENSPTVNNTSTPAALESVEGVDTPLTAKKPAAKKKVRASLPIKLNVDKVGASSSKVRSLGGKSKASLLDDDTEPTTPKRKKKLLNDTGNLSALDIDDYSSSVRRNDPISHLLNRPMTVARPATPEIDMSCVSNTSQWRDITASELKFGFLGLGIIGCGIVKNLIRSGHSVVVWNRTVSKCRKFEEVGALVAATPCDVVDMTDVTFSCVSDPQVVKDLVFGNCGVMSASLAGKGYVEMTGVDPETSQDIAEAIISKGGRYLESQVQGSKQQAEEGTLVILASGDRLLFEECQSCFEAISCNSFFLGDVGNATKMNLVLQMISGITLTAIAEGLALADRAGLQQKDVMEVLGLTSMHSKMFEEKGKAIINGEFPTHHALKHMQKDLKLALSLADGLEQALPIAAASNEVYKHAKRLGYGSHDASAVYRPPPIADTEDDE</sequence>
<dbReference type="GO" id="GO:0051287">
    <property type="term" value="F:NAD binding"/>
    <property type="evidence" value="ECO:0007669"/>
    <property type="project" value="InterPro"/>
</dbReference>
<feature type="region of interest" description="Disordered" evidence="8">
    <location>
        <begin position="106"/>
        <end position="174"/>
    </location>
</feature>
<dbReference type="GO" id="GO:0003677">
    <property type="term" value="F:DNA binding"/>
    <property type="evidence" value="ECO:0007669"/>
    <property type="project" value="TreeGrafter"/>
</dbReference>
<dbReference type="Proteomes" id="UP000069272">
    <property type="component" value="Chromosome 2L"/>
</dbReference>
<evidence type="ECO:0000256" key="6">
    <source>
        <dbReference type="ARBA" id="ARBA00078412"/>
    </source>
</evidence>
<dbReference type="InterPro" id="IPR036291">
    <property type="entry name" value="NAD(P)-bd_dom_sf"/>
</dbReference>
<dbReference type="GO" id="GO:0140673">
    <property type="term" value="P:transcription elongation-coupled chromatin remodeling"/>
    <property type="evidence" value="ECO:0007669"/>
    <property type="project" value="TreeGrafter"/>
</dbReference>
<dbReference type="SUPFAM" id="SSF51735">
    <property type="entry name" value="NAD(P)-binding Rossmann-fold domains"/>
    <property type="match status" value="1"/>
</dbReference>
<dbReference type="InterPro" id="IPR035501">
    <property type="entry name" value="GLYR1_PWWP"/>
</dbReference>
<dbReference type="InterPro" id="IPR029154">
    <property type="entry name" value="HIBADH-like_NADP-bd"/>
</dbReference>
<dbReference type="InterPro" id="IPR000313">
    <property type="entry name" value="PWWP_dom"/>
</dbReference>
<dbReference type="SUPFAM" id="SSF63748">
    <property type="entry name" value="Tudor/PWWP/MBT"/>
    <property type="match status" value="1"/>
</dbReference>
<dbReference type="EnsemblMetazoa" id="AALB001315-RA">
    <property type="protein sequence ID" value="AALB001315-PA"/>
    <property type="gene ID" value="AALB001315"/>
</dbReference>
<dbReference type="GO" id="GO:0000785">
    <property type="term" value="C:chromatin"/>
    <property type="evidence" value="ECO:0007669"/>
    <property type="project" value="TreeGrafter"/>
</dbReference>
<keyword evidence="10" id="KW-1185">Reference proteome</keyword>
<dbReference type="SMART" id="SM00293">
    <property type="entry name" value="PWWP"/>
    <property type="match status" value="1"/>
</dbReference>